<proteinExistence type="predicted"/>
<name>W9GFB1_9MICO</name>
<comment type="caution">
    <text evidence="3">The sequence shown here is derived from an EMBL/GenBank/DDBJ whole genome shotgun (WGS) entry which is preliminary data.</text>
</comment>
<evidence type="ECO:0000256" key="1">
    <source>
        <dbReference type="SAM" id="MobiDB-lite"/>
    </source>
</evidence>
<evidence type="ECO:0000313" key="3">
    <source>
        <dbReference type="EMBL" id="EWT03912.1"/>
    </source>
</evidence>
<keyword evidence="4" id="KW-1185">Reference proteome</keyword>
<evidence type="ECO:0000256" key="2">
    <source>
        <dbReference type="SAM" id="SignalP"/>
    </source>
</evidence>
<dbReference type="EMBL" id="AWQS01000397">
    <property type="protein sequence ID" value="EWT03912.1"/>
    <property type="molecule type" value="Genomic_DNA"/>
</dbReference>
<organism evidence="3 4">
    <name type="scientific">Intrasporangium chromatireducens Q5-1</name>
    <dbReference type="NCBI Taxonomy" id="584657"/>
    <lineage>
        <taxon>Bacteria</taxon>
        <taxon>Bacillati</taxon>
        <taxon>Actinomycetota</taxon>
        <taxon>Actinomycetes</taxon>
        <taxon>Micrococcales</taxon>
        <taxon>Intrasporangiaceae</taxon>
        <taxon>Intrasporangium</taxon>
    </lineage>
</organism>
<accession>W9GFB1</accession>
<feature type="chain" id="PRO_5004921012" description="Lipoprotein" evidence="2">
    <location>
        <begin position="24"/>
        <end position="165"/>
    </location>
</feature>
<sequence length="165" mass="17273">MTLRRYLSTIVTLLAWGMMTMPAAGCSKASPGEIAPPPHPAPTDFAGCNGLAPHRDDGFVVAGSDWSSELHAYGGEATMYACVYPPAGGMVSLVVSGQAVHVRPQRQQVSAFPGGVIPFQVRVDPGGYGQIDVRQDTTGGGYSGASGPRIDAQDPGWRFSRADSH</sequence>
<dbReference type="Proteomes" id="UP000019494">
    <property type="component" value="Unassembled WGS sequence"/>
</dbReference>
<dbReference type="AlphaFoldDB" id="W9GFB1"/>
<feature type="region of interest" description="Disordered" evidence="1">
    <location>
        <begin position="136"/>
        <end position="165"/>
    </location>
</feature>
<feature type="signal peptide" evidence="2">
    <location>
        <begin position="1"/>
        <end position="23"/>
    </location>
</feature>
<evidence type="ECO:0008006" key="5">
    <source>
        <dbReference type="Google" id="ProtNLM"/>
    </source>
</evidence>
<gene>
    <name evidence="3" type="ORF">N864_12425</name>
</gene>
<protein>
    <recommendedName>
        <fullName evidence="5">Lipoprotein</fullName>
    </recommendedName>
</protein>
<reference evidence="4" key="1">
    <citation type="submission" date="2013-08" db="EMBL/GenBank/DDBJ databases">
        <title>Intrasporangium oryzae NRRL B-24470.</title>
        <authorList>
            <person name="Liu H."/>
            <person name="Wang G."/>
        </authorList>
    </citation>
    <scope>NUCLEOTIDE SEQUENCE [LARGE SCALE GENOMIC DNA]</scope>
    <source>
        <strain evidence="4">Q5-1</strain>
    </source>
</reference>
<keyword evidence="2" id="KW-0732">Signal</keyword>
<evidence type="ECO:0000313" key="4">
    <source>
        <dbReference type="Proteomes" id="UP000019494"/>
    </source>
</evidence>